<reference evidence="2" key="1">
    <citation type="journal article" date="2013" name="Genome Announc.">
        <title>Genome sequence of the food spoilage yeast Zygosaccharomyces bailii CLIB 213(T).</title>
        <authorList>
            <person name="Galeote V."/>
            <person name="Bigey F."/>
            <person name="Devillers H."/>
            <person name="Neuveglise C."/>
            <person name="Dequin S."/>
        </authorList>
    </citation>
    <scope>NUCLEOTIDE SEQUENCE [LARGE SCALE GENOMIC DNA]</scope>
    <source>
        <strain evidence="2">CLIB 213 / ATCC 58445 / CBS 680 / CCRC 21525 / NBRC 1098 / NCYC 1416 / NRRL Y-2227</strain>
    </source>
</reference>
<dbReference type="OrthoDB" id="4031914at2759"/>
<proteinExistence type="predicted"/>
<dbReference type="Proteomes" id="UP000019375">
    <property type="component" value="Unassembled WGS sequence"/>
</dbReference>
<name>A0A8J2X5L4_ZYGB2</name>
<evidence type="ECO:0000313" key="2">
    <source>
        <dbReference type="Proteomes" id="UP000019375"/>
    </source>
</evidence>
<keyword evidence="2" id="KW-1185">Reference proteome</keyword>
<sequence length="204" mass="24186">MDGSSSDNFEYILQLTKILSAECRANRQERDKVEHLFKRLAKQSYVGYEHLSGNVTPKSRELFNKIATPTEEDKLIKENYDLLKQIELQEYMNNKFWLLINEINEHLSSIRNFMIERKLSGSQDTANFIDEEFTMNCQRLDMSTDVLKRELNVTKEKSALVEQELKQLLEQIDWSEVPKNSREYINLHEQIQVLKNRYAVRFTS</sequence>
<accession>A0A8J2X5L4</accession>
<dbReference type="AlphaFoldDB" id="A0A8J2X5L4"/>
<gene>
    <name evidence="1" type="ORF">BN860_18228g</name>
</gene>
<evidence type="ECO:0000313" key="1">
    <source>
        <dbReference type="EMBL" id="CDF87953.1"/>
    </source>
</evidence>
<protein>
    <submittedName>
        <fullName evidence="1">BN860_18228g1_1</fullName>
    </submittedName>
</protein>
<organism evidence="1 2">
    <name type="scientific">Zygosaccharomyces bailii (strain CLIB 213 / ATCC 58445 / CBS 680 / BCRC 21525 / NBRC 1098 / NCYC 1416 / NRRL Y-2227)</name>
    <dbReference type="NCBI Taxonomy" id="1333698"/>
    <lineage>
        <taxon>Eukaryota</taxon>
        <taxon>Fungi</taxon>
        <taxon>Dikarya</taxon>
        <taxon>Ascomycota</taxon>
        <taxon>Saccharomycotina</taxon>
        <taxon>Saccharomycetes</taxon>
        <taxon>Saccharomycetales</taxon>
        <taxon>Saccharomycetaceae</taxon>
        <taxon>Zygosaccharomyces</taxon>
    </lineage>
</organism>
<dbReference type="EMBL" id="HG316454">
    <property type="protein sequence ID" value="CDF87953.1"/>
    <property type="molecule type" value="Genomic_DNA"/>
</dbReference>